<dbReference type="Proteomes" id="UP001606301">
    <property type="component" value="Unassembled WGS sequence"/>
</dbReference>
<name>A0ABW7FCZ1_9BURK</name>
<reference evidence="1 2" key="1">
    <citation type="submission" date="2024-08" db="EMBL/GenBank/DDBJ databases">
        <authorList>
            <person name="Lu H."/>
        </authorList>
    </citation>
    <scope>NUCLEOTIDE SEQUENCE [LARGE SCALE GENOMIC DNA]</scope>
    <source>
        <strain evidence="1 2">LKC17W</strain>
    </source>
</reference>
<evidence type="ECO:0008006" key="3">
    <source>
        <dbReference type="Google" id="ProtNLM"/>
    </source>
</evidence>
<gene>
    <name evidence="1" type="ORF">ACG0Z3_02610</name>
</gene>
<dbReference type="InterPro" id="IPR006311">
    <property type="entry name" value="TAT_signal"/>
</dbReference>
<dbReference type="EMBL" id="JBIGHW010000001">
    <property type="protein sequence ID" value="MFG6439561.1"/>
    <property type="molecule type" value="Genomic_DNA"/>
</dbReference>
<dbReference type="Gene3D" id="3.40.50.2300">
    <property type="match status" value="1"/>
</dbReference>
<dbReference type="PROSITE" id="PS51318">
    <property type="entry name" value="TAT"/>
    <property type="match status" value="1"/>
</dbReference>
<accession>A0ABW7FCZ1</accession>
<comment type="caution">
    <text evidence="1">The sequence shown here is derived from an EMBL/GenBank/DDBJ whole genome shotgun (WGS) entry which is preliminary data.</text>
</comment>
<keyword evidence="2" id="KW-1185">Reference proteome</keyword>
<evidence type="ECO:0000313" key="1">
    <source>
        <dbReference type="EMBL" id="MFG6439561.1"/>
    </source>
</evidence>
<protein>
    <recommendedName>
        <fullName evidence="3">ABC transporter substrate-binding protein</fullName>
    </recommendedName>
</protein>
<dbReference type="RefSeq" id="WP_394395011.1">
    <property type="nucleotide sequence ID" value="NZ_JBIGHW010000001.1"/>
</dbReference>
<evidence type="ECO:0000313" key="2">
    <source>
        <dbReference type="Proteomes" id="UP001606301"/>
    </source>
</evidence>
<sequence>MTDPHVTVEPHRRTWLRHALGGAVALATGAAPAADATRGLVVVHPELGDPFRQVFAAILDGMADRLGSPVASIAVAGQTNPAQVADDIRRRDVQVVVGLGRGGLRIAAALAGEMSVMAGCVVSVQEEEARSFPVHTLAPDPALLMARLRRLRPGVRRVHLVFDPRLNGWLVKLAREAARAEGLELLAQEATEQAGALRLYAALLAGADPARDAVWLPQDPTTVDDNAVLPLVLREGWNRHIAVFSSHVAHVRRGALFALYPDNRELGRALAASAQRLAAAPRAAAQGVLPLRQTFAAINVRTAAHLGLDVPSAPPGFELVYPTH</sequence>
<organism evidence="1 2">
    <name type="scientific">Pelomonas margarita</name>
    <dbReference type="NCBI Taxonomy" id="3299031"/>
    <lineage>
        <taxon>Bacteria</taxon>
        <taxon>Pseudomonadati</taxon>
        <taxon>Pseudomonadota</taxon>
        <taxon>Betaproteobacteria</taxon>
        <taxon>Burkholderiales</taxon>
        <taxon>Sphaerotilaceae</taxon>
        <taxon>Roseateles</taxon>
    </lineage>
</organism>
<proteinExistence type="predicted"/>